<reference evidence="2 3" key="1">
    <citation type="submission" date="2019-02" db="EMBL/GenBank/DDBJ databases">
        <title>Paenibacillus sp. nov., isolated from surface-sterilized tissue of Thalictrum simplex L.</title>
        <authorList>
            <person name="Tuo L."/>
        </authorList>
    </citation>
    <scope>NUCLEOTIDE SEQUENCE [LARGE SCALE GENOMIC DNA]</scope>
    <source>
        <strain evidence="2 3">N2SHLJ1</strain>
    </source>
</reference>
<organism evidence="2 3">
    <name type="scientific">Paenibacillus thalictri</name>
    <dbReference type="NCBI Taxonomy" id="2527873"/>
    <lineage>
        <taxon>Bacteria</taxon>
        <taxon>Bacillati</taxon>
        <taxon>Bacillota</taxon>
        <taxon>Bacilli</taxon>
        <taxon>Bacillales</taxon>
        <taxon>Paenibacillaceae</taxon>
        <taxon>Paenibacillus</taxon>
    </lineage>
</organism>
<dbReference type="SUPFAM" id="SSF55729">
    <property type="entry name" value="Acyl-CoA N-acyltransferases (Nat)"/>
    <property type="match status" value="1"/>
</dbReference>
<proteinExistence type="predicted"/>
<accession>A0A4Q9DLE8</accession>
<keyword evidence="2" id="KW-0808">Transferase</keyword>
<evidence type="ECO:0000313" key="3">
    <source>
        <dbReference type="Proteomes" id="UP000293142"/>
    </source>
</evidence>
<dbReference type="InterPro" id="IPR016181">
    <property type="entry name" value="Acyl_CoA_acyltransferase"/>
</dbReference>
<keyword evidence="3" id="KW-1185">Reference proteome</keyword>
<dbReference type="CDD" id="cd04301">
    <property type="entry name" value="NAT_SF"/>
    <property type="match status" value="1"/>
</dbReference>
<dbReference type="EMBL" id="SIRE01000015">
    <property type="protein sequence ID" value="TBL76005.1"/>
    <property type="molecule type" value="Genomic_DNA"/>
</dbReference>
<feature type="domain" description="N-acetyltransferase" evidence="1">
    <location>
        <begin position="4"/>
        <end position="136"/>
    </location>
</feature>
<protein>
    <submittedName>
        <fullName evidence="2">GNAT family N-acetyltransferase</fullName>
    </submittedName>
</protein>
<dbReference type="OrthoDB" id="7365228at2"/>
<dbReference type="PROSITE" id="PS51186">
    <property type="entry name" value="GNAT"/>
    <property type="match status" value="1"/>
</dbReference>
<dbReference type="GO" id="GO:0016747">
    <property type="term" value="F:acyltransferase activity, transferring groups other than amino-acyl groups"/>
    <property type="evidence" value="ECO:0007669"/>
    <property type="project" value="InterPro"/>
</dbReference>
<name>A0A4Q9DLE8_9BACL</name>
<dbReference type="AlphaFoldDB" id="A0A4Q9DLE8"/>
<dbReference type="Gene3D" id="3.40.630.30">
    <property type="match status" value="1"/>
</dbReference>
<dbReference type="Proteomes" id="UP000293142">
    <property type="component" value="Unassembled WGS sequence"/>
</dbReference>
<dbReference type="Pfam" id="PF00583">
    <property type="entry name" value="Acetyltransf_1"/>
    <property type="match status" value="1"/>
</dbReference>
<gene>
    <name evidence="2" type="ORF">EYB31_20850</name>
</gene>
<evidence type="ECO:0000259" key="1">
    <source>
        <dbReference type="PROSITE" id="PS51186"/>
    </source>
</evidence>
<dbReference type="InterPro" id="IPR000182">
    <property type="entry name" value="GNAT_dom"/>
</dbReference>
<evidence type="ECO:0000313" key="2">
    <source>
        <dbReference type="EMBL" id="TBL76005.1"/>
    </source>
</evidence>
<comment type="caution">
    <text evidence="2">The sequence shown here is derived from an EMBL/GenBank/DDBJ whole genome shotgun (WGS) entry which is preliminary data.</text>
</comment>
<sequence>MFLLDIRVLDESLREAAAQWRGPIIVSRGRIHHLAQLPGYAVLIGGSIQGLVSFYIEDGECEIVSLDSRLENQGIGSKLIELVIHAAKDAGCERVWLITSNDNIRAIRFYQKRGFDLKAVHRDAITEARMLKPSIPLVGYDGIPIRHEIEFEVKLTLIVEADFRFFQQYFSCSAEIVPQLEELQLQFWQWIGDKNVDHPYWEYRDGSKFAANYKADAFVAWLNEQHFQKQVAKLTSAPHETSRRAVKTLLF</sequence>